<dbReference type="EMBL" id="CP001342">
    <property type="protein sequence ID" value="ACL42201.1"/>
    <property type="molecule type" value="Genomic_DNA"/>
</dbReference>
<dbReference type="HOGENOM" id="CLU_2894126_0_0_11"/>
<keyword evidence="1" id="KW-0472">Membrane</keyword>
<dbReference type="AlphaFoldDB" id="B8HIF4"/>
<geneLocation type="plasmid" evidence="2 3">
    <name>pACHL01</name>
</geneLocation>
<keyword evidence="3" id="KW-1185">Reference proteome</keyword>
<dbReference type="KEGG" id="ach:Achl_4250"/>
<protein>
    <submittedName>
        <fullName evidence="2">Uncharacterized protein</fullName>
    </submittedName>
</protein>
<organism evidence="2 3">
    <name type="scientific">Pseudarthrobacter chlorophenolicus (strain ATCC 700700 / DSM 12829 / CIP 107037 / JCM 12360 / KCTC 9906 / NCIMB 13794 / A6)</name>
    <name type="common">Arthrobacter chlorophenolicus</name>
    <dbReference type="NCBI Taxonomy" id="452863"/>
    <lineage>
        <taxon>Bacteria</taxon>
        <taxon>Bacillati</taxon>
        <taxon>Actinomycetota</taxon>
        <taxon>Actinomycetes</taxon>
        <taxon>Micrococcales</taxon>
        <taxon>Micrococcaceae</taxon>
        <taxon>Pseudarthrobacter</taxon>
    </lineage>
</organism>
<accession>B8HIF4</accession>
<reference evidence="2" key="1">
    <citation type="submission" date="2009-01" db="EMBL/GenBank/DDBJ databases">
        <title>Complete sequence of plasmid1 of Arthrobacter chlorophenolicus A6.</title>
        <authorList>
            <consortium name="US DOE Joint Genome Institute"/>
            <person name="Lucas S."/>
            <person name="Copeland A."/>
            <person name="Lapidus A."/>
            <person name="Glavina del Rio T."/>
            <person name="Tice H."/>
            <person name="Bruce D."/>
            <person name="Goodwin L."/>
            <person name="Pitluck S."/>
            <person name="Goltsman E."/>
            <person name="Clum A."/>
            <person name="Larimer F."/>
            <person name="Land M."/>
            <person name="Hauser L."/>
            <person name="Kyrpides N."/>
            <person name="Mikhailova N."/>
            <person name="Jansson J."/>
            <person name="Richardson P."/>
        </authorList>
    </citation>
    <scope>NUCLEOTIDE SEQUENCE [LARGE SCALE GENOMIC DNA]</scope>
    <source>
        <strain evidence="2">A6</strain>
        <plasmid evidence="2">pACHL01</plasmid>
    </source>
</reference>
<evidence type="ECO:0000313" key="2">
    <source>
        <dbReference type="EMBL" id="ACL42201.1"/>
    </source>
</evidence>
<evidence type="ECO:0000256" key="1">
    <source>
        <dbReference type="SAM" id="Phobius"/>
    </source>
</evidence>
<keyword evidence="1" id="KW-1133">Transmembrane helix</keyword>
<dbReference type="Proteomes" id="UP000002505">
    <property type="component" value="Plasmid pACHL01"/>
</dbReference>
<keyword evidence="2" id="KW-0614">Plasmid</keyword>
<name>B8HIF4_PSECP</name>
<proteinExistence type="predicted"/>
<evidence type="ECO:0000313" key="3">
    <source>
        <dbReference type="Proteomes" id="UP000002505"/>
    </source>
</evidence>
<feature type="transmembrane region" description="Helical" evidence="1">
    <location>
        <begin position="38"/>
        <end position="58"/>
    </location>
</feature>
<sequence length="62" mass="6700">MPLAQRPGTFFVSTAHMGPMNRNHPTGHHGTFEKVRKFVIAGGLSACLVMLAFGGFPITEVM</sequence>
<keyword evidence="1" id="KW-0812">Transmembrane</keyword>
<gene>
    <name evidence="2" type="ordered locus">Achl_4250</name>
</gene>